<evidence type="ECO:0008006" key="3">
    <source>
        <dbReference type="Google" id="ProtNLM"/>
    </source>
</evidence>
<dbReference type="Gene3D" id="3.30.230.100">
    <property type="match status" value="1"/>
</dbReference>
<gene>
    <name evidence="1" type="ORF">BN1211_1383</name>
</gene>
<proteinExistence type="predicted"/>
<name>A0A0H5C1H1_CYBJN</name>
<organism evidence="1 2">
    <name type="scientific">Cyberlindnera jadinii (strain ATCC 18201 / CBS 1600 / BCRC 20928 / JCM 3617 / NBRC 0987 / NRRL Y-1542)</name>
    <name type="common">Torula yeast</name>
    <name type="synonym">Candida utilis</name>
    <dbReference type="NCBI Taxonomy" id="983966"/>
    <lineage>
        <taxon>Eukaryota</taxon>
        <taxon>Fungi</taxon>
        <taxon>Dikarya</taxon>
        <taxon>Ascomycota</taxon>
        <taxon>Saccharomycotina</taxon>
        <taxon>Saccharomycetes</taxon>
        <taxon>Phaffomycetales</taxon>
        <taxon>Phaffomycetaceae</taxon>
        <taxon>Cyberlindnera</taxon>
    </lineage>
</organism>
<dbReference type="AlphaFoldDB" id="A0A0H5C1H1"/>
<evidence type="ECO:0000313" key="1">
    <source>
        <dbReference type="EMBL" id="CEP21317.1"/>
    </source>
</evidence>
<dbReference type="Proteomes" id="UP000038830">
    <property type="component" value="Unassembled WGS sequence"/>
</dbReference>
<dbReference type="EMBL" id="CDQK01000002">
    <property type="protein sequence ID" value="CEP21317.1"/>
    <property type="molecule type" value="Genomic_DNA"/>
</dbReference>
<reference evidence="2" key="1">
    <citation type="journal article" date="2015" name="J. Biotechnol.">
        <title>The structure of the Cyberlindnera jadinii genome and its relation to Candida utilis analyzed by the occurrence of single nucleotide polymorphisms.</title>
        <authorList>
            <person name="Rupp O."/>
            <person name="Brinkrolf K."/>
            <person name="Buerth C."/>
            <person name="Kunigo M."/>
            <person name="Schneider J."/>
            <person name="Jaenicke S."/>
            <person name="Goesmann A."/>
            <person name="Puehler A."/>
            <person name="Jaeger K.-E."/>
            <person name="Ernst J.F."/>
        </authorList>
    </citation>
    <scope>NUCLEOTIDE SEQUENCE [LARGE SCALE GENOMIC DNA]</scope>
    <source>
        <strain evidence="2">ATCC 18201 / CBS 1600 / BCRC 20928 / JCM 3617 / NBRC 0987 / NRRL Y-1542</strain>
    </source>
</reference>
<evidence type="ECO:0000313" key="2">
    <source>
        <dbReference type="Proteomes" id="UP000038830"/>
    </source>
</evidence>
<protein>
    <recommendedName>
        <fullName evidence="3">Proteasome assembly chaperone 3</fullName>
    </recommendedName>
</protein>
<accession>A0A0H5C1H1</accession>
<sequence>MTTTSSHIISPPFAEDVQLLLNVPKHKPILGHRNKVAISVFIAPPGTANVPIGCYIYGLYDLHHQIRRSQVYQTTLNNSQEPLFDMTKRISHVITKKYQCPTYVCCTGGIDPLAVLGIIKELITIINEQWTDEDNAGQP</sequence>